<keyword evidence="1" id="KW-0812">Transmembrane</keyword>
<protein>
    <submittedName>
        <fullName evidence="2">Uncharacterized protein</fullName>
    </submittedName>
</protein>
<name>A0A1F7G8N5_9BACT</name>
<dbReference type="Proteomes" id="UP000177208">
    <property type="component" value="Unassembled WGS sequence"/>
</dbReference>
<keyword evidence="1" id="KW-0472">Membrane</keyword>
<organism evidence="2 3">
    <name type="scientific">Candidatus Roizmanbacteria bacterium RIFCSPHIGHO2_01_FULL_39_12c</name>
    <dbReference type="NCBI Taxonomy" id="1802031"/>
    <lineage>
        <taxon>Bacteria</taxon>
        <taxon>Candidatus Roizmaniibacteriota</taxon>
    </lineage>
</organism>
<evidence type="ECO:0000313" key="2">
    <source>
        <dbReference type="EMBL" id="OGK15259.1"/>
    </source>
</evidence>
<evidence type="ECO:0000256" key="1">
    <source>
        <dbReference type="SAM" id="Phobius"/>
    </source>
</evidence>
<sequence>MEKDVAKYLRQHTMLVTVLIVIAFLLLSFGEYFLYRKTRELNRMISEGIMQIKEEVKVRGYPRDDMDNQDELMMEEQTLDD</sequence>
<reference evidence="2 3" key="1">
    <citation type="journal article" date="2016" name="Nat. Commun.">
        <title>Thousands of microbial genomes shed light on interconnected biogeochemical processes in an aquifer system.</title>
        <authorList>
            <person name="Anantharaman K."/>
            <person name="Brown C.T."/>
            <person name="Hug L.A."/>
            <person name="Sharon I."/>
            <person name="Castelle C.J."/>
            <person name="Probst A.J."/>
            <person name="Thomas B.C."/>
            <person name="Singh A."/>
            <person name="Wilkins M.J."/>
            <person name="Karaoz U."/>
            <person name="Brodie E.L."/>
            <person name="Williams K.H."/>
            <person name="Hubbard S.S."/>
            <person name="Banfield J.F."/>
        </authorList>
    </citation>
    <scope>NUCLEOTIDE SEQUENCE [LARGE SCALE GENOMIC DNA]</scope>
</reference>
<proteinExistence type="predicted"/>
<feature type="transmembrane region" description="Helical" evidence="1">
    <location>
        <begin position="12"/>
        <end position="35"/>
    </location>
</feature>
<dbReference type="EMBL" id="MFZG01000039">
    <property type="protein sequence ID" value="OGK15259.1"/>
    <property type="molecule type" value="Genomic_DNA"/>
</dbReference>
<evidence type="ECO:0000313" key="3">
    <source>
        <dbReference type="Proteomes" id="UP000177208"/>
    </source>
</evidence>
<comment type="caution">
    <text evidence="2">The sequence shown here is derived from an EMBL/GenBank/DDBJ whole genome shotgun (WGS) entry which is preliminary data.</text>
</comment>
<keyword evidence="1" id="KW-1133">Transmembrane helix</keyword>
<gene>
    <name evidence="2" type="ORF">A2774_02425</name>
</gene>
<dbReference type="AlphaFoldDB" id="A0A1F7G8N5"/>
<accession>A0A1F7G8N5</accession>